<protein>
    <submittedName>
        <fullName evidence="1">Uncharacterized protein</fullName>
    </submittedName>
</protein>
<keyword evidence="2" id="KW-1185">Reference proteome</keyword>
<proteinExistence type="predicted"/>
<reference evidence="1 2" key="1">
    <citation type="submission" date="2019-09" db="EMBL/GenBank/DDBJ databases">
        <title>YIM 132548 draft genome.</title>
        <authorList>
            <person name="Jiang L."/>
        </authorList>
    </citation>
    <scope>NUCLEOTIDE SEQUENCE [LARGE SCALE GENOMIC DNA]</scope>
    <source>
        <strain evidence="1 2">YIM 132548</strain>
    </source>
</reference>
<evidence type="ECO:0000313" key="1">
    <source>
        <dbReference type="EMBL" id="KAB1074606.1"/>
    </source>
</evidence>
<accession>A0A6N6MV76</accession>
<comment type="caution">
    <text evidence="1">The sequence shown here is derived from an EMBL/GenBank/DDBJ whole genome shotgun (WGS) entry which is preliminary data.</text>
</comment>
<gene>
    <name evidence="1" type="ORF">F6X51_05590</name>
</gene>
<sequence>MNADMRKFLGALAGHDGPIAVRSLGIGCTVRQGIARQDARRLGYAVFESGCWSITLLGRMALLRIVGRRAA</sequence>
<evidence type="ECO:0000313" key="2">
    <source>
        <dbReference type="Proteomes" id="UP000441523"/>
    </source>
</evidence>
<name>A0A6N6MV76_9HYPH</name>
<organism evidence="1 2">
    <name type="scientific">Methylobacterium planeticum</name>
    <dbReference type="NCBI Taxonomy" id="2615211"/>
    <lineage>
        <taxon>Bacteria</taxon>
        <taxon>Pseudomonadati</taxon>
        <taxon>Pseudomonadota</taxon>
        <taxon>Alphaproteobacteria</taxon>
        <taxon>Hyphomicrobiales</taxon>
        <taxon>Methylobacteriaceae</taxon>
        <taxon>Methylobacterium</taxon>
    </lineage>
</organism>
<dbReference type="RefSeq" id="WP_150962246.1">
    <property type="nucleotide sequence ID" value="NZ_VZZJ01000004.1"/>
</dbReference>
<dbReference type="AlphaFoldDB" id="A0A6N6MV76"/>
<dbReference type="EMBL" id="VZZJ01000004">
    <property type="protein sequence ID" value="KAB1074606.1"/>
    <property type="molecule type" value="Genomic_DNA"/>
</dbReference>
<dbReference type="Proteomes" id="UP000441523">
    <property type="component" value="Unassembled WGS sequence"/>
</dbReference>